<dbReference type="PANTHER" id="PTHR43022:SF1">
    <property type="entry name" value="PROTEIN SMF"/>
    <property type="match status" value="1"/>
</dbReference>
<comment type="similarity">
    <text evidence="1">Belongs to the DprA/Smf family.</text>
</comment>
<dbReference type="InterPro" id="IPR057666">
    <property type="entry name" value="DrpA_SLOG"/>
</dbReference>
<name>A0A1N7GF57_9NOCA</name>
<dbReference type="AlphaFoldDB" id="A0A1N7GF57"/>
<dbReference type="SUPFAM" id="SSF102405">
    <property type="entry name" value="MCP/YpsA-like"/>
    <property type="match status" value="1"/>
</dbReference>
<dbReference type="Gene3D" id="3.40.50.450">
    <property type="match status" value="1"/>
</dbReference>
<dbReference type="NCBIfam" id="TIGR00732">
    <property type="entry name" value="dprA"/>
    <property type="match status" value="1"/>
</dbReference>
<dbReference type="InterPro" id="IPR036390">
    <property type="entry name" value="WH_DNA-bd_sf"/>
</dbReference>
<sequence length="389" mass="40034">MTDDTVRSAWAYLAAVAEPPCAAVANLVAEVGPVEAAGAIRDRTPLPGRHRDVRAATEARHHLDCAVDHLRVAEAVDARLITPDDAEWPAWQLLRLSVADTATRGGPPLALWVRGQAPLSDVVGRSVALVGSRAASSYGEHVTARLSSDLVLDGWSTVSGGAYGIDGVAHRATLASGGTTVAVLACGIDRDYPAGHARLLSEIASTGLVITEYAPGTTAAKHRFLTRNRLVAALSSAVIVVEAGARSGAANTAAWARKLDVPLGAVPGPVTSATSLGCHRMIADGQAHLVVDAGAVSRLVAPDGGRVGDSALGGRPVVTDRVTDILDETGRRAHDAIPRHGAVTVTEIAVTSGLTAAEVRPALAMMEAHGLVVGDGSTWRLAAERDTSN</sequence>
<dbReference type="SUPFAM" id="SSF46785">
    <property type="entry name" value="Winged helix' DNA-binding domain"/>
    <property type="match status" value="1"/>
</dbReference>
<dbReference type="InterPro" id="IPR003488">
    <property type="entry name" value="DprA"/>
</dbReference>
<evidence type="ECO:0000313" key="4">
    <source>
        <dbReference type="Proteomes" id="UP000186218"/>
    </source>
</evidence>
<dbReference type="RefSeq" id="WP_076480382.1">
    <property type="nucleotide sequence ID" value="NZ_FTNT01000008.1"/>
</dbReference>
<gene>
    <name evidence="3" type="ORF">SAMN05445060_2706</name>
</gene>
<dbReference type="Proteomes" id="UP000186218">
    <property type="component" value="Unassembled WGS sequence"/>
</dbReference>
<proteinExistence type="inferred from homology"/>
<evidence type="ECO:0000256" key="1">
    <source>
        <dbReference type="ARBA" id="ARBA00006525"/>
    </source>
</evidence>
<protein>
    <submittedName>
        <fullName evidence="3">DNA processing protein</fullName>
    </submittedName>
</protein>
<dbReference type="STRING" id="1344003.SAMN05445060_2706"/>
<organism evidence="3 4">
    <name type="scientific">Williamsia sterculiae</name>
    <dbReference type="NCBI Taxonomy" id="1344003"/>
    <lineage>
        <taxon>Bacteria</taxon>
        <taxon>Bacillati</taxon>
        <taxon>Actinomycetota</taxon>
        <taxon>Actinomycetes</taxon>
        <taxon>Mycobacteriales</taxon>
        <taxon>Nocardiaceae</taxon>
        <taxon>Williamsia</taxon>
    </lineage>
</organism>
<evidence type="ECO:0000259" key="2">
    <source>
        <dbReference type="Pfam" id="PF02481"/>
    </source>
</evidence>
<dbReference type="OrthoDB" id="9785707at2"/>
<reference evidence="3 4" key="1">
    <citation type="submission" date="2017-01" db="EMBL/GenBank/DDBJ databases">
        <authorList>
            <person name="Mah S.A."/>
            <person name="Swanson W.J."/>
            <person name="Moy G.W."/>
            <person name="Vacquier V.D."/>
        </authorList>
    </citation>
    <scope>NUCLEOTIDE SEQUENCE [LARGE SCALE GENOMIC DNA]</scope>
    <source>
        <strain evidence="3 4">CPCC 203464</strain>
    </source>
</reference>
<dbReference type="EMBL" id="FTNT01000008">
    <property type="protein sequence ID" value="SIS11152.1"/>
    <property type="molecule type" value="Genomic_DNA"/>
</dbReference>
<dbReference type="PANTHER" id="PTHR43022">
    <property type="entry name" value="PROTEIN SMF"/>
    <property type="match status" value="1"/>
</dbReference>
<dbReference type="GO" id="GO:0009294">
    <property type="term" value="P:DNA-mediated transformation"/>
    <property type="evidence" value="ECO:0007669"/>
    <property type="project" value="InterPro"/>
</dbReference>
<keyword evidence="4" id="KW-1185">Reference proteome</keyword>
<feature type="domain" description="Smf/DprA SLOG" evidence="2">
    <location>
        <begin position="80"/>
        <end position="296"/>
    </location>
</feature>
<accession>A0A1N7GF57</accession>
<evidence type="ECO:0000313" key="3">
    <source>
        <dbReference type="EMBL" id="SIS11152.1"/>
    </source>
</evidence>
<dbReference type="Pfam" id="PF02481">
    <property type="entry name" value="DNA_processg_A"/>
    <property type="match status" value="1"/>
</dbReference>